<accession>A0A485MVH1</accession>
<evidence type="ECO:0000313" key="1">
    <source>
        <dbReference type="EMBL" id="VFV25061.1"/>
    </source>
</evidence>
<dbReference type="Proteomes" id="UP000386466">
    <property type="component" value="Unassembled WGS sequence"/>
</dbReference>
<sequence length="81" mass="8924">MYAARRGGELTALVFQAHGFVAPLKSPLAVLAVSNWCRSRKRCWGTQSSSYWLNADKSVLQKMDKSGGTKDAWQEFGDSVA</sequence>
<gene>
    <name evidence="1" type="ORF">LYPA_23C003917</name>
</gene>
<evidence type="ECO:0000313" key="2">
    <source>
        <dbReference type="Proteomes" id="UP000386466"/>
    </source>
</evidence>
<reference evidence="1 2" key="1">
    <citation type="submission" date="2019-01" db="EMBL/GenBank/DDBJ databases">
        <authorList>
            <person name="Alioto T."/>
            <person name="Alioto T."/>
        </authorList>
    </citation>
    <scope>NUCLEOTIDE SEQUENCE [LARGE SCALE GENOMIC DNA]</scope>
</reference>
<keyword evidence="2" id="KW-1185">Reference proteome</keyword>
<dbReference type="AlphaFoldDB" id="A0A485MVH1"/>
<organism evidence="1 2">
    <name type="scientific">Lynx pardinus</name>
    <name type="common">Iberian lynx</name>
    <name type="synonym">Felis pardina</name>
    <dbReference type="NCBI Taxonomy" id="191816"/>
    <lineage>
        <taxon>Eukaryota</taxon>
        <taxon>Metazoa</taxon>
        <taxon>Chordata</taxon>
        <taxon>Craniata</taxon>
        <taxon>Vertebrata</taxon>
        <taxon>Euteleostomi</taxon>
        <taxon>Mammalia</taxon>
        <taxon>Eutheria</taxon>
        <taxon>Laurasiatheria</taxon>
        <taxon>Carnivora</taxon>
        <taxon>Feliformia</taxon>
        <taxon>Felidae</taxon>
        <taxon>Felinae</taxon>
        <taxon>Lynx</taxon>
    </lineage>
</organism>
<protein>
    <submittedName>
        <fullName evidence="1">Uncharacterized protein</fullName>
    </submittedName>
</protein>
<name>A0A485MVH1_LYNPA</name>
<proteinExistence type="predicted"/>
<dbReference type="EMBL" id="CAAGRJ010007184">
    <property type="protein sequence ID" value="VFV25061.1"/>
    <property type="molecule type" value="Genomic_DNA"/>
</dbReference>